<dbReference type="EMBL" id="KN881851">
    <property type="protein sequence ID" value="KIY48218.1"/>
    <property type="molecule type" value="Genomic_DNA"/>
</dbReference>
<dbReference type="InterPro" id="IPR000008">
    <property type="entry name" value="C2_dom"/>
</dbReference>
<evidence type="ECO:0000313" key="2">
    <source>
        <dbReference type="EMBL" id="KIY48218.1"/>
    </source>
</evidence>
<dbReference type="Proteomes" id="UP000054144">
    <property type="component" value="Unassembled WGS sequence"/>
</dbReference>
<dbReference type="OrthoDB" id="73919at2759"/>
<gene>
    <name evidence="2" type="ORF">FISHEDRAFT_43472</name>
</gene>
<name>A0A0D7ABJ8_9AGAR</name>
<feature type="non-terminal residue" evidence="2">
    <location>
        <position position="1"/>
    </location>
</feature>
<evidence type="ECO:0000313" key="3">
    <source>
        <dbReference type="Proteomes" id="UP000054144"/>
    </source>
</evidence>
<protein>
    <recommendedName>
        <fullName evidence="1">C2 domain-containing protein</fullName>
    </recommendedName>
</protein>
<dbReference type="PANTHER" id="PTHR47800">
    <property type="entry name" value="C2 DOMAIN-CONTAINING PROTEIN"/>
    <property type="match status" value="1"/>
</dbReference>
<feature type="domain" description="C2" evidence="1">
    <location>
        <begin position="1"/>
        <end position="95"/>
    </location>
</feature>
<dbReference type="InterPro" id="IPR035892">
    <property type="entry name" value="C2_domain_sf"/>
</dbReference>
<keyword evidence="3" id="KW-1185">Reference proteome</keyword>
<dbReference type="Gene3D" id="2.60.40.150">
    <property type="entry name" value="C2 domain"/>
    <property type="match status" value="1"/>
</dbReference>
<dbReference type="PROSITE" id="PS50004">
    <property type="entry name" value="C2"/>
    <property type="match status" value="1"/>
</dbReference>
<dbReference type="GO" id="GO:0010628">
    <property type="term" value="P:positive regulation of gene expression"/>
    <property type="evidence" value="ECO:0007669"/>
    <property type="project" value="TreeGrafter"/>
</dbReference>
<dbReference type="AlphaFoldDB" id="A0A0D7ABJ8"/>
<sequence>FIGASGLPKTDLVGSSDPYFVAKIDDRISYVSTVQINTLKPVWNEIWKVKNVPAHADLVVDILDKDNGAPHDDFIGKFKTSVAAGAKEVEIEGPFLGIRSRGTFWIKIDSTPSAPGAQDKPYMFDGPIRYSTHMSPTIGMLTQINDARLYATWKMYIVGVPLYFGDNYQHWNVNYKAAQSIFEGPIFMRTGIQAGHRMLYARSTRNSFGVIESKEEFMKILQDDILRASRVKPAVYTYIISAEDDSFRFSETGATFFVDFASKHALHANCATTVRYSGEFHPRPKGGWAGFSENTPDDAVEWELVIDNNSGTYSPNKALLPMLQALMQANFPWVTVVAFDHEDPALKESREACRTYALKYRGVKQEELQPHAGEGEETLSHQAVVHQQAHRDGIPPVEEPESYI</sequence>
<proteinExistence type="predicted"/>
<dbReference type="PANTHER" id="PTHR47800:SF5">
    <property type="entry name" value="FER-1-LIKE PROTEIN 6"/>
    <property type="match status" value="1"/>
</dbReference>
<evidence type="ECO:0000259" key="1">
    <source>
        <dbReference type="PROSITE" id="PS50004"/>
    </source>
</evidence>
<organism evidence="2 3">
    <name type="scientific">Fistulina hepatica ATCC 64428</name>
    <dbReference type="NCBI Taxonomy" id="1128425"/>
    <lineage>
        <taxon>Eukaryota</taxon>
        <taxon>Fungi</taxon>
        <taxon>Dikarya</taxon>
        <taxon>Basidiomycota</taxon>
        <taxon>Agaricomycotina</taxon>
        <taxon>Agaricomycetes</taxon>
        <taxon>Agaricomycetidae</taxon>
        <taxon>Agaricales</taxon>
        <taxon>Fistulinaceae</taxon>
        <taxon>Fistulina</taxon>
    </lineage>
</organism>
<dbReference type="CDD" id="cd00030">
    <property type="entry name" value="C2"/>
    <property type="match status" value="1"/>
</dbReference>
<reference evidence="2 3" key="1">
    <citation type="journal article" date="2015" name="Fungal Genet. Biol.">
        <title>Evolution of novel wood decay mechanisms in Agaricales revealed by the genome sequences of Fistulina hepatica and Cylindrobasidium torrendii.</title>
        <authorList>
            <person name="Floudas D."/>
            <person name="Held B.W."/>
            <person name="Riley R."/>
            <person name="Nagy L.G."/>
            <person name="Koehler G."/>
            <person name="Ransdell A.S."/>
            <person name="Younus H."/>
            <person name="Chow J."/>
            <person name="Chiniquy J."/>
            <person name="Lipzen A."/>
            <person name="Tritt A."/>
            <person name="Sun H."/>
            <person name="Haridas S."/>
            <person name="LaButti K."/>
            <person name="Ohm R.A."/>
            <person name="Kues U."/>
            <person name="Blanchette R.A."/>
            <person name="Grigoriev I.V."/>
            <person name="Minto R.E."/>
            <person name="Hibbett D.S."/>
        </authorList>
    </citation>
    <scope>NUCLEOTIDE SEQUENCE [LARGE SCALE GENOMIC DNA]</scope>
    <source>
        <strain evidence="2 3">ATCC 64428</strain>
    </source>
</reference>
<accession>A0A0D7ABJ8</accession>
<dbReference type="Pfam" id="PF00168">
    <property type="entry name" value="C2"/>
    <property type="match status" value="1"/>
</dbReference>
<dbReference type="SUPFAM" id="SSF49562">
    <property type="entry name" value="C2 domain (Calcium/lipid-binding domain, CaLB)"/>
    <property type="match status" value="1"/>
</dbReference>